<dbReference type="OrthoDB" id="97676at2157"/>
<dbReference type="AlphaFoldDB" id="A0A142CV99"/>
<dbReference type="Gene3D" id="3.40.50.11570">
    <property type="entry name" value="Protein of unknown function DUF257"/>
    <property type="match status" value="1"/>
</dbReference>
<keyword evidence="2" id="KW-1185">Reference proteome</keyword>
<accession>A0A142CV99</accession>
<evidence type="ECO:0008006" key="3">
    <source>
        <dbReference type="Google" id="ProtNLM"/>
    </source>
</evidence>
<name>A0A142CV99_9EURY</name>
<gene>
    <name evidence="1" type="ORF">A0127_05715</name>
</gene>
<proteinExistence type="predicted"/>
<dbReference type="Pfam" id="PF03192">
    <property type="entry name" value="DUF257"/>
    <property type="match status" value="1"/>
</dbReference>
<dbReference type="KEGG" id="tpep:A0127_05715"/>
<sequence length="227" mass="26075">MSEKFELSLGEYLKTIQRGEVVLVEYTSDEPIHLILHMILRYLKRENIPVVILDVLDHLHMFRNHLKFAGVPTDLIDEARVIKIGGIISDRNVLGKIDLTEDPAVMRTKYHKTLEQLANEHEYFVRVGLGMDKLLRMAKSPWDLEVLLGTVSRPMIGHEKSWGIIFVNTRVISEECVQELREIASRVFDIKLEKGEITFTVVKSVNFDEYGAAISIKAQELQDYLGK</sequence>
<evidence type="ECO:0000313" key="2">
    <source>
        <dbReference type="Proteomes" id="UP000073604"/>
    </source>
</evidence>
<dbReference type="STRING" id="53952.A0127_05715"/>
<organism evidence="1 2">
    <name type="scientific">Thermococcus peptonophilus</name>
    <dbReference type="NCBI Taxonomy" id="53952"/>
    <lineage>
        <taxon>Archaea</taxon>
        <taxon>Methanobacteriati</taxon>
        <taxon>Methanobacteriota</taxon>
        <taxon>Thermococci</taxon>
        <taxon>Thermococcales</taxon>
        <taxon>Thermococcaceae</taxon>
        <taxon>Thermococcus</taxon>
    </lineage>
</organism>
<protein>
    <recommendedName>
        <fullName evidence="3">MEDS domain-containing protein</fullName>
    </recommendedName>
</protein>
<reference evidence="2" key="1">
    <citation type="submission" date="2016-03" db="EMBL/GenBank/DDBJ databases">
        <authorList>
            <person name="Oger P.M."/>
        </authorList>
    </citation>
    <scope>NUCLEOTIDE SEQUENCE [LARGE SCALE GENOMIC DNA]</scope>
    <source>
        <strain evidence="2">OG-1</strain>
    </source>
</reference>
<dbReference type="RefSeq" id="WP_062389086.1">
    <property type="nucleotide sequence ID" value="NZ_CP014750.1"/>
</dbReference>
<dbReference type="InterPro" id="IPR005489">
    <property type="entry name" value="DUF257"/>
</dbReference>
<dbReference type="Proteomes" id="UP000073604">
    <property type="component" value="Chromosome"/>
</dbReference>
<dbReference type="GeneID" id="27140025"/>
<evidence type="ECO:0000313" key="1">
    <source>
        <dbReference type="EMBL" id="AMQ18701.1"/>
    </source>
</evidence>
<dbReference type="EMBL" id="CP014750">
    <property type="protein sequence ID" value="AMQ18701.1"/>
    <property type="molecule type" value="Genomic_DNA"/>
</dbReference>